<evidence type="ECO:0000256" key="5">
    <source>
        <dbReference type="ARBA" id="ARBA00022692"/>
    </source>
</evidence>
<organism evidence="10 11">
    <name type="scientific">Rhodobium orientis</name>
    <dbReference type="NCBI Taxonomy" id="34017"/>
    <lineage>
        <taxon>Bacteria</taxon>
        <taxon>Pseudomonadati</taxon>
        <taxon>Pseudomonadota</taxon>
        <taxon>Alphaproteobacteria</taxon>
        <taxon>Hyphomicrobiales</taxon>
        <taxon>Rhodobiaceae</taxon>
        <taxon>Rhodobium</taxon>
    </lineage>
</organism>
<name>A0A327JJG9_9HYPH</name>
<proteinExistence type="inferred from homology"/>
<keyword evidence="6 8" id="KW-1133">Transmembrane helix</keyword>
<evidence type="ECO:0000256" key="2">
    <source>
        <dbReference type="ARBA" id="ARBA00007069"/>
    </source>
</evidence>
<dbReference type="PANTHER" id="PTHR42929">
    <property type="entry name" value="INNER MEMBRANE ABC TRANSPORTER PERMEASE PROTEIN YDCU-RELATED-RELATED"/>
    <property type="match status" value="1"/>
</dbReference>
<dbReference type="GO" id="GO:0005886">
    <property type="term" value="C:plasma membrane"/>
    <property type="evidence" value="ECO:0007669"/>
    <property type="project" value="UniProtKB-SubCell"/>
</dbReference>
<evidence type="ECO:0000256" key="6">
    <source>
        <dbReference type="ARBA" id="ARBA00022989"/>
    </source>
</evidence>
<protein>
    <recommendedName>
        <fullName evidence="9">ABC transmembrane type-1 domain-containing protein</fullName>
    </recommendedName>
</protein>
<evidence type="ECO:0000313" key="10">
    <source>
        <dbReference type="EMBL" id="RAI25856.1"/>
    </source>
</evidence>
<dbReference type="CDD" id="cd06261">
    <property type="entry name" value="TM_PBP2"/>
    <property type="match status" value="1"/>
</dbReference>
<keyword evidence="11" id="KW-1185">Reference proteome</keyword>
<comment type="subcellular location">
    <subcellularLocation>
        <location evidence="1 8">Cell membrane</location>
        <topology evidence="1 8">Multi-pass membrane protein</topology>
    </subcellularLocation>
</comment>
<dbReference type="OrthoDB" id="9807047at2"/>
<evidence type="ECO:0000256" key="1">
    <source>
        <dbReference type="ARBA" id="ARBA00004651"/>
    </source>
</evidence>
<dbReference type="InterPro" id="IPR035906">
    <property type="entry name" value="MetI-like_sf"/>
</dbReference>
<accession>A0A327JJG9</accession>
<comment type="caution">
    <text evidence="10">The sequence shown here is derived from an EMBL/GenBank/DDBJ whole genome shotgun (WGS) entry which is preliminary data.</text>
</comment>
<evidence type="ECO:0000256" key="3">
    <source>
        <dbReference type="ARBA" id="ARBA00022448"/>
    </source>
</evidence>
<feature type="transmembrane region" description="Helical" evidence="8">
    <location>
        <begin position="201"/>
        <end position="234"/>
    </location>
</feature>
<evidence type="ECO:0000256" key="7">
    <source>
        <dbReference type="ARBA" id="ARBA00023136"/>
    </source>
</evidence>
<dbReference type="Pfam" id="PF00528">
    <property type="entry name" value="BPD_transp_1"/>
    <property type="match status" value="1"/>
</dbReference>
<keyword evidence="7 8" id="KW-0472">Membrane</keyword>
<dbReference type="PANTHER" id="PTHR42929:SF5">
    <property type="entry name" value="ABC TRANSPORTER PERMEASE PROTEIN"/>
    <property type="match status" value="1"/>
</dbReference>
<keyword evidence="4" id="KW-1003">Cell membrane</keyword>
<comment type="similarity">
    <text evidence="2">Belongs to the binding-protein-dependent transport system permease family. CysTW subfamily.</text>
</comment>
<feature type="domain" description="ABC transmembrane type-1" evidence="9">
    <location>
        <begin position="71"/>
        <end position="277"/>
    </location>
</feature>
<dbReference type="Gene3D" id="1.10.3720.10">
    <property type="entry name" value="MetI-like"/>
    <property type="match status" value="1"/>
</dbReference>
<dbReference type="SUPFAM" id="SSF161098">
    <property type="entry name" value="MetI-like"/>
    <property type="match status" value="1"/>
</dbReference>
<feature type="transmembrane region" description="Helical" evidence="8">
    <location>
        <begin position="159"/>
        <end position="180"/>
    </location>
</feature>
<dbReference type="GO" id="GO:0055085">
    <property type="term" value="P:transmembrane transport"/>
    <property type="evidence" value="ECO:0007669"/>
    <property type="project" value="InterPro"/>
</dbReference>
<reference evidence="10 11" key="1">
    <citation type="submission" date="2017-07" db="EMBL/GenBank/DDBJ databases">
        <title>Draft Genome Sequences of Select Purple Nonsulfur Bacteria.</title>
        <authorList>
            <person name="Lasarre B."/>
            <person name="Mckinlay J.B."/>
        </authorList>
    </citation>
    <scope>NUCLEOTIDE SEQUENCE [LARGE SCALE GENOMIC DNA]</scope>
    <source>
        <strain evidence="10 11">DSM 11290</strain>
    </source>
</reference>
<feature type="transmembrane region" description="Helical" evidence="8">
    <location>
        <begin position="254"/>
        <end position="280"/>
    </location>
</feature>
<dbReference type="EMBL" id="NPEV01000040">
    <property type="protein sequence ID" value="RAI25856.1"/>
    <property type="molecule type" value="Genomic_DNA"/>
</dbReference>
<dbReference type="AlphaFoldDB" id="A0A327JJG9"/>
<feature type="transmembrane region" description="Helical" evidence="8">
    <location>
        <begin position="106"/>
        <end position="130"/>
    </location>
</feature>
<sequence>MTTPMLRRDGRTRTMLNRLGFGSFVLPLTLFMLLVFCLPLIGVVRTSICDGDCSLVAYVDFATGKLFHRALINTLSIGFVTGLVSVICGYFVAYHLSRMTARRRRFFLVLVMLPFWTSILVKSFAFTVILGTDGIINNALQAVTGTDIVIPMIFNRAGVIIGMAHWLIPFAVFPILSSLLSQDKALRDAAEIMGARPWDIFWKVTFPLSLPGVIAGGLMSSVIGMGSFVTPALLGGRRDMMMANLVDFYVREALDWRMASAIAVILVLIALLILSLAAWLRQRQESGAAA</sequence>
<evidence type="ECO:0000256" key="4">
    <source>
        <dbReference type="ARBA" id="ARBA00022475"/>
    </source>
</evidence>
<feature type="transmembrane region" description="Helical" evidence="8">
    <location>
        <begin position="70"/>
        <end position="94"/>
    </location>
</feature>
<evidence type="ECO:0000259" key="9">
    <source>
        <dbReference type="PROSITE" id="PS50928"/>
    </source>
</evidence>
<dbReference type="PROSITE" id="PS50928">
    <property type="entry name" value="ABC_TM1"/>
    <property type="match status" value="1"/>
</dbReference>
<dbReference type="Proteomes" id="UP000249299">
    <property type="component" value="Unassembled WGS sequence"/>
</dbReference>
<evidence type="ECO:0000313" key="11">
    <source>
        <dbReference type="Proteomes" id="UP000249299"/>
    </source>
</evidence>
<dbReference type="InterPro" id="IPR000515">
    <property type="entry name" value="MetI-like"/>
</dbReference>
<evidence type="ECO:0000256" key="8">
    <source>
        <dbReference type="RuleBase" id="RU363032"/>
    </source>
</evidence>
<gene>
    <name evidence="10" type="ORF">CH339_16605</name>
</gene>
<keyword evidence="3 8" id="KW-0813">Transport</keyword>
<keyword evidence="5 8" id="KW-0812">Transmembrane</keyword>